<dbReference type="AlphaFoldDB" id="F0WEV0"/>
<gene>
    <name evidence="1" type="primary">AlNc14C77G5149</name>
    <name evidence="1" type="ORF">ALNC14_058750</name>
</gene>
<accession>F0WEV0</accession>
<reference evidence="1" key="1">
    <citation type="journal article" date="2011" name="PLoS Biol.">
        <title>Gene gain and loss during evolution of obligate parasitism in the white rust pathogen of Arabidopsis thaliana.</title>
        <authorList>
            <person name="Kemen E."/>
            <person name="Gardiner A."/>
            <person name="Schultz-Larsen T."/>
            <person name="Kemen A.C."/>
            <person name="Balmuth A.L."/>
            <person name="Robert-Seilaniantz A."/>
            <person name="Bailey K."/>
            <person name="Holub E."/>
            <person name="Studholme D.J."/>
            <person name="Maclean D."/>
            <person name="Jones J.D."/>
        </authorList>
    </citation>
    <scope>NUCLEOTIDE SEQUENCE</scope>
</reference>
<dbReference type="EMBL" id="FR824122">
    <property type="protein sequence ID" value="CCA19732.1"/>
    <property type="molecule type" value="Genomic_DNA"/>
</dbReference>
<evidence type="ECO:0000313" key="1">
    <source>
        <dbReference type="EMBL" id="CCA19732.1"/>
    </source>
</evidence>
<organism evidence="1">
    <name type="scientific">Albugo laibachii Nc14</name>
    <dbReference type="NCBI Taxonomy" id="890382"/>
    <lineage>
        <taxon>Eukaryota</taxon>
        <taxon>Sar</taxon>
        <taxon>Stramenopiles</taxon>
        <taxon>Oomycota</taxon>
        <taxon>Peronosporomycetes</taxon>
        <taxon>Albuginales</taxon>
        <taxon>Albuginaceae</taxon>
        <taxon>Albugo</taxon>
    </lineage>
</organism>
<proteinExistence type="predicted"/>
<protein>
    <submittedName>
        <fullName evidence="1">AlNc14C77G5149 protein</fullName>
    </submittedName>
</protein>
<reference evidence="1" key="2">
    <citation type="submission" date="2011-02" db="EMBL/GenBank/DDBJ databases">
        <authorList>
            <person name="MacLean D."/>
        </authorList>
    </citation>
    <scope>NUCLEOTIDE SEQUENCE</scope>
</reference>
<sequence length="212" mass="23757">MRTCLQSRDSKFVLANNICPEFHVCEHAFTQSKPNNHIDSSEPQLGTELLARYARDGAREDSPHHPDPTGQAIRLFGVDIAPDAGIQESKNIKSNGENIGLTRYSAPAEHVICPTLKRSCSETSVMLVHYSGDNAQRSFESLALRYDVVMFSMTGHYVWMLCELEDAFGTEYCQNLRILKILQHKNVGSMQSLPAGSTLNHFEATTKSRKRK</sequence>
<name>F0WEV0_9STRA</name>
<dbReference type="HOGENOM" id="CLU_1463790_0_0_1"/>